<feature type="binding site" evidence="12">
    <location>
        <position position="196"/>
    </location>
    <ligand>
        <name>[4Fe-4S] cluster</name>
        <dbReference type="ChEBI" id="CHEBI:49883"/>
    </ligand>
</feature>
<keyword evidence="3 12" id="KW-0479">Metal-binding</keyword>
<dbReference type="PROSITE" id="PS00764">
    <property type="entry name" value="ENDONUCLEASE_III_1"/>
    <property type="match status" value="1"/>
</dbReference>
<dbReference type="InterPro" id="IPR000445">
    <property type="entry name" value="HhH_motif"/>
</dbReference>
<evidence type="ECO:0000256" key="3">
    <source>
        <dbReference type="ARBA" id="ARBA00022723"/>
    </source>
</evidence>
<evidence type="ECO:0000256" key="4">
    <source>
        <dbReference type="ARBA" id="ARBA00022763"/>
    </source>
</evidence>
<dbReference type="HAMAP" id="MF_00942">
    <property type="entry name" value="Nth"/>
    <property type="match status" value="1"/>
</dbReference>
<dbReference type="PANTHER" id="PTHR10359:SF18">
    <property type="entry name" value="ENDONUCLEASE III"/>
    <property type="match status" value="1"/>
</dbReference>
<dbReference type="PANTHER" id="PTHR10359">
    <property type="entry name" value="A/G-SPECIFIC ADENINE GLYCOSYLASE/ENDONUCLEASE III"/>
    <property type="match status" value="1"/>
</dbReference>
<organism evidence="14 15">
    <name type="scientific">Xylocopilactobacillus apis</name>
    <dbReference type="NCBI Taxonomy" id="2932183"/>
    <lineage>
        <taxon>Bacteria</taxon>
        <taxon>Bacillati</taxon>
        <taxon>Bacillota</taxon>
        <taxon>Bacilli</taxon>
        <taxon>Lactobacillales</taxon>
        <taxon>Lactobacillaceae</taxon>
        <taxon>Xylocopilactobacillus</taxon>
    </lineage>
</organism>
<keyword evidence="5 12" id="KW-0378">Hydrolase</keyword>
<dbReference type="SUPFAM" id="SSF48150">
    <property type="entry name" value="DNA-glycosylase"/>
    <property type="match status" value="1"/>
</dbReference>
<feature type="binding site" evidence="12">
    <location>
        <position position="199"/>
    </location>
    <ligand>
        <name>[4Fe-4S] cluster</name>
        <dbReference type="ChEBI" id="CHEBI:49883"/>
    </ligand>
</feature>
<comment type="cofactor">
    <cofactor evidence="12">
        <name>[4Fe-4S] cluster</name>
        <dbReference type="ChEBI" id="CHEBI:49883"/>
    </cofactor>
    <text evidence="12">Binds 1 [4Fe-4S] cluster.</text>
</comment>
<reference evidence="14 15" key="1">
    <citation type="journal article" date="2023" name="Microbiol. Spectr.">
        <title>Symbiosis of Carpenter Bees with Uncharacterized Lactic Acid Bacteria Showing NAD Auxotrophy.</title>
        <authorList>
            <person name="Kawasaki S."/>
            <person name="Ozawa K."/>
            <person name="Mori T."/>
            <person name="Yamamoto A."/>
            <person name="Ito M."/>
            <person name="Ohkuma M."/>
            <person name="Sakamoto M."/>
            <person name="Matsutani M."/>
        </authorList>
    </citation>
    <scope>NUCLEOTIDE SEQUENCE [LARGE SCALE GENOMIC DNA]</scope>
    <source>
        <strain evidence="14 15">KimC2</strain>
    </source>
</reference>
<dbReference type="InterPro" id="IPR003265">
    <property type="entry name" value="HhH-GPD_domain"/>
</dbReference>
<evidence type="ECO:0000256" key="8">
    <source>
        <dbReference type="ARBA" id="ARBA00023125"/>
    </source>
</evidence>
<dbReference type="EC" id="4.2.99.18" evidence="12"/>
<evidence type="ECO:0000256" key="5">
    <source>
        <dbReference type="ARBA" id="ARBA00022801"/>
    </source>
</evidence>
<gene>
    <name evidence="12 14" type="primary">nth</name>
    <name evidence="14" type="ORF">KIMC2_08640</name>
</gene>
<dbReference type="AlphaFoldDB" id="A0AAU9CQU2"/>
<keyword evidence="7 12" id="KW-0411">Iron-sulfur</keyword>
<dbReference type="InterPro" id="IPR004035">
    <property type="entry name" value="Endouclease-III_FeS-bd_BS"/>
</dbReference>
<comment type="catalytic activity">
    <reaction evidence="12">
        <text>2'-deoxyribonucleotide-(2'-deoxyribose 5'-phosphate)-2'-deoxyribonucleotide-DNA = a 3'-end 2'-deoxyribonucleotide-(2,3-dehydro-2,3-deoxyribose 5'-phosphate)-DNA + a 5'-end 5'-phospho-2'-deoxyribonucleoside-DNA + H(+)</text>
        <dbReference type="Rhea" id="RHEA:66592"/>
        <dbReference type="Rhea" id="RHEA-COMP:13180"/>
        <dbReference type="Rhea" id="RHEA-COMP:16897"/>
        <dbReference type="Rhea" id="RHEA-COMP:17067"/>
        <dbReference type="ChEBI" id="CHEBI:15378"/>
        <dbReference type="ChEBI" id="CHEBI:136412"/>
        <dbReference type="ChEBI" id="CHEBI:157695"/>
        <dbReference type="ChEBI" id="CHEBI:167181"/>
        <dbReference type="EC" id="4.2.99.18"/>
    </reaction>
</comment>
<evidence type="ECO:0000256" key="2">
    <source>
        <dbReference type="ARBA" id="ARBA00022485"/>
    </source>
</evidence>
<dbReference type="FunFam" id="1.10.340.30:FF:000001">
    <property type="entry name" value="Endonuclease III"/>
    <property type="match status" value="1"/>
</dbReference>
<evidence type="ECO:0000256" key="10">
    <source>
        <dbReference type="ARBA" id="ARBA00023239"/>
    </source>
</evidence>
<evidence type="ECO:0000259" key="13">
    <source>
        <dbReference type="SMART" id="SM00478"/>
    </source>
</evidence>
<dbReference type="KEGG" id="xak:KIMC2_08640"/>
<dbReference type="Gene3D" id="1.10.1670.10">
    <property type="entry name" value="Helix-hairpin-Helix base-excision DNA repair enzymes (C-terminal)"/>
    <property type="match status" value="1"/>
</dbReference>
<dbReference type="CDD" id="cd00056">
    <property type="entry name" value="ENDO3c"/>
    <property type="match status" value="1"/>
</dbReference>
<keyword evidence="14" id="KW-0540">Nuclease</keyword>
<dbReference type="PIRSF" id="PIRSF001435">
    <property type="entry name" value="Nth"/>
    <property type="match status" value="1"/>
</dbReference>
<protein>
    <recommendedName>
        <fullName evidence="12">Endonuclease III</fullName>
        <ecNumber evidence="12">4.2.99.18</ecNumber>
    </recommendedName>
    <alternativeName>
        <fullName evidence="12">DNA-(apurinic or apyrimidinic site) lyase</fullName>
    </alternativeName>
</protein>
<dbReference type="Pfam" id="PF00633">
    <property type="entry name" value="HHH"/>
    <property type="match status" value="1"/>
</dbReference>
<accession>A0AAU9CQU2</accession>
<keyword evidence="14" id="KW-0255">Endonuclease</keyword>
<dbReference type="Pfam" id="PF00730">
    <property type="entry name" value="HhH-GPD"/>
    <property type="match status" value="1"/>
</dbReference>
<dbReference type="Gene3D" id="1.10.340.30">
    <property type="entry name" value="Hypothetical protein, domain 2"/>
    <property type="match status" value="1"/>
</dbReference>
<dbReference type="InterPro" id="IPR005759">
    <property type="entry name" value="Nth"/>
</dbReference>
<feature type="binding site" evidence="12">
    <location>
        <position position="189"/>
    </location>
    <ligand>
        <name>[4Fe-4S] cluster</name>
        <dbReference type="ChEBI" id="CHEBI:49883"/>
    </ligand>
</feature>
<dbReference type="RefSeq" id="WP_317698211.1">
    <property type="nucleotide sequence ID" value="NZ_AP026801.1"/>
</dbReference>
<keyword evidence="4 12" id="KW-0227">DNA damage</keyword>
<dbReference type="NCBIfam" id="TIGR01083">
    <property type="entry name" value="nth"/>
    <property type="match status" value="1"/>
</dbReference>
<evidence type="ECO:0000256" key="11">
    <source>
        <dbReference type="ARBA" id="ARBA00023295"/>
    </source>
</evidence>
<evidence type="ECO:0000313" key="15">
    <source>
        <dbReference type="Proteomes" id="UP001321804"/>
    </source>
</evidence>
<evidence type="ECO:0000256" key="9">
    <source>
        <dbReference type="ARBA" id="ARBA00023204"/>
    </source>
</evidence>
<dbReference type="GO" id="GO:0006285">
    <property type="term" value="P:base-excision repair, AP site formation"/>
    <property type="evidence" value="ECO:0007669"/>
    <property type="project" value="TreeGrafter"/>
</dbReference>
<sequence length="219" mass="25019">MISKEKFLNILSILKELYPDAKTELNYHNGFELIIAVVLSAQTTDKQVNKVTPALFKRFSNPEMLGSASIIEVEKLISSIGLFHNKSKNIIKLAQIVHEQYHDEIPSKKEELLKLPGVGEKTANVVMGDYFKIPALAVDTHVERLAKRWNVVSPKANVAEVQKQLMKMTPKSEWVVTHHRLILFGRYFCTSRSPKCTECKILPYCKFGKERLKINDSQH</sequence>
<evidence type="ECO:0000256" key="12">
    <source>
        <dbReference type="HAMAP-Rule" id="MF_00942"/>
    </source>
</evidence>
<evidence type="ECO:0000313" key="14">
    <source>
        <dbReference type="EMBL" id="BDR56302.1"/>
    </source>
</evidence>
<keyword evidence="9 12" id="KW-0234">DNA repair</keyword>
<evidence type="ECO:0000256" key="6">
    <source>
        <dbReference type="ARBA" id="ARBA00023004"/>
    </source>
</evidence>
<dbReference type="SMART" id="SM00478">
    <property type="entry name" value="ENDO3c"/>
    <property type="match status" value="1"/>
</dbReference>
<comment type="similarity">
    <text evidence="1 12">Belongs to the Nth/MutY family.</text>
</comment>
<dbReference type="GO" id="GO:0019104">
    <property type="term" value="F:DNA N-glycosylase activity"/>
    <property type="evidence" value="ECO:0007669"/>
    <property type="project" value="UniProtKB-UniRule"/>
</dbReference>
<dbReference type="InterPro" id="IPR023170">
    <property type="entry name" value="HhH_base_excis_C"/>
</dbReference>
<keyword evidence="6 12" id="KW-0408">Iron</keyword>
<dbReference type="InterPro" id="IPR011257">
    <property type="entry name" value="DNA_glycosylase"/>
</dbReference>
<feature type="binding site" evidence="12">
    <location>
        <position position="205"/>
    </location>
    <ligand>
        <name>[4Fe-4S] cluster</name>
        <dbReference type="ChEBI" id="CHEBI:49883"/>
    </ligand>
</feature>
<keyword evidence="2 12" id="KW-0004">4Fe-4S</keyword>
<keyword evidence="11 12" id="KW-0326">Glycosidase</keyword>
<evidence type="ECO:0000256" key="1">
    <source>
        <dbReference type="ARBA" id="ARBA00008343"/>
    </source>
</evidence>
<dbReference type="FunFam" id="1.10.1670.10:FF:000001">
    <property type="entry name" value="Endonuclease III"/>
    <property type="match status" value="1"/>
</dbReference>
<dbReference type="Proteomes" id="UP001321804">
    <property type="component" value="Chromosome"/>
</dbReference>
<dbReference type="GO" id="GO:0046872">
    <property type="term" value="F:metal ion binding"/>
    <property type="evidence" value="ECO:0007669"/>
    <property type="project" value="UniProtKB-KW"/>
</dbReference>
<keyword evidence="15" id="KW-1185">Reference proteome</keyword>
<keyword evidence="8 12" id="KW-0238">DNA-binding</keyword>
<dbReference type="GO" id="GO:0003677">
    <property type="term" value="F:DNA binding"/>
    <property type="evidence" value="ECO:0007669"/>
    <property type="project" value="UniProtKB-UniRule"/>
</dbReference>
<name>A0AAU9CQU2_9LACO</name>
<dbReference type="GO" id="GO:0051539">
    <property type="term" value="F:4 iron, 4 sulfur cluster binding"/>
    <property type="evidence" value="ECO:0007669"/>
    <property type="project" value="UniProtKB-UniRule"/>
</dbReference>
<keyword evidence="10 12" id="KW-0456">Lyase</keyword>
<proteinExistence type="inferred from homology"/>
<dbReference type="EMBL" id="AP026801">
    <property type="protein sequence ID" value="BDR56302.1"/>
    <property type="molecule type" value="Genomic_DNA"/>
</dbReference>
<evidence type="ECO:0000256" key="7">
    <source>
        <dbReference type="ARBA" id="ARBA00023014"/>
    </source>
</evidence>
<feature type="domain" description="HhH-GPD" evidence="13">
    <location>
        <begin position="39"/>
        <end position="187"/>
    </location>
</feature>
<dbReference type="GO" id="GO:0140078">
    <property type="term" value="F:class I DNA-(apurinic or apyrimidinic site) endonuclease activity"/>
    <property type="evidence" value="ECO:0007669"/>
    <property type="project" value="UniProtKB-EC"/>
</dbReference>
<comment type="function">
    <text evidence="12">DNA repair enzyme that has both DNA N-glycosylase activity and AP-lyase activity. The DNA N-glycosylase activity releases various damaged pyrimidines from DNA by cleaving the N-glycosidic bond, leaving an AP (apurinic/apyrimidinic) site. The AP-lyase activity cleaves the phosphodiester bond 3' to the AP site by a beta-elimination, leaving a 3'-terminal unsaturated sugar and a product with a terminal 5'-phosphate.</text>
</comment>